<dbReference type="Proteomes" id="UP000236488">
    <property type="component" value="Unassembled WGS sequence"/>
</dbReference>
<evidence type="ECO:0000313" key="2">
    <source>
        <dbReference type="Proteomes" id="UP000236488"/>
    </source>
</evidence>
<name>A0A2K2U225_9ACTN</name>
<proteinExistence type="predicted"/>
<accession>A0A2K2U225</accession>
<keyword evidence="2" id="KW-1185">Reference proteome</keyword>
<sequence>MEIIAEDPSTVVFSSPDGDIEDVIRQISEYMEEHKQQSNVYSDGIRVNDGTVVFLGIETGCALYPIKPFEFILNVLKGDDVPFRRIETGFSSPMTGEETFLLSYNAIVLLAALEELGVDCDPIMSRCSITTSTKKRLQLDIQDYSDSLYGAGKMVSVDGRATLLQYDAAAKQELSAICANTLGFLNKLKQVELAQIDKLPSSFPFLDQNTLGDMETARQGGMFYVTEDCFQALFSDISESAPQRCSLYSLLIALGMREAALFALPKAMHQWGADPYVDVNVANVVIQILESFTQGTGSPIPNEQDT</sequence>
<reference evidence="1 2" key="1">
    <citation type="journal article" date="2018" name="Int. J. Syst. Evol. Microbiol.">
        <title>Rubneribacter badeniensis gen. nov., sp. nov. and Enteroscipio rubneri gen. nov., sp. nov., new members of the Eggerthellaceae isolated from human faeces.</title>
        <authorList>
            <person name="Danylec N."/>
            <person name="Gobl A."/>
            <person name="Stoll D.A."/>
            <person name="Hetzer B."/>
            <person name="Kulling S.E."/>
            <person name="Huch M."/>
        </authorList>
    </citation>
    <scope>NUCLEOTIDE SEQUENCE [LARGE SCALE GENOMIC DNA]</scope>
    <source>
        <strain evidence="1 2">ResAG-85</strain>
    </source>
</reference>
<dbReference type="EMBL" id="PPEL01000108">
    <property type="protein sequence ID" value="PNV64365.1"/>
    <property type="molecule type" value="Genomic_DNA"/>
</dbReference>
<gene>
    <name evidence="1" type="ORF">C2L80_12345</name>
</gene>
<evidence type="ECO:0000313" key="1">
    <source>
        <dbReference type="EMBL" id="PNV64365.1"/>
    </source>
</evidence>
<comment type="caution">
    <text evidence="1">The sequence shown here is derived from an EMBL/GenBank/DDBJ whole genome shotgun (WGS) entry which is preliminary data.</text>
</comment>
<dbReference type="AlphaFoldDB" id="A0A2K2U225"/>
<protein>
    <submittedName>
        <fullName evidence="1">Uncharacterized protein</fullName>
    </submittedName>
</protein>
<organism evidence="1 2">
    <name type="scientific">Rubneribacter badeniensis</name>
    <dbReference type="NCBI Taxonomy" id="2070688"/>
    <lineage>
        <taxon>Bacteria</taxon>
        <taxon>Bacillati</taxon>
        <taxon>Actinomycetota</taxon>
        <taxon>Coriobacteriia</taxon>
        <taxon>Eggerthellales</taxon>
        <taxon>Eggerthellaceae</taxon>
        <taxon>Rubneribacter</taxon>
    </lineage>
</organism>